<name>A0A0B0MQM3_GOSAR</name>
<accession>A0A0B0MQM3</accession>
<sequence length="24" mass="2877">MKEISKSYHTFNIQVINIRQCNLP</sequence>
<proteinExistence type="predicted"/>
<evidence type="ECO:0000313" key="1">
    <source>
        <dbReference type="EMBL" id="KHG03070.1"/>
    </source>
</evidence>
<organism evidence="1 2">
    <name type="scientific">Gossypium arboreum</name>
    <name type="common">Tree cotton</name>
    <name type="synonym">Gossypium nanking</name>
    <dbReference type="NCBI Taxonomy" id="29729"/>
    <lineage>
        <taxon>Eukaryota</taxon>
        <taxon>Viridiplantae</taxon>
        <taxon>Streptophyta</taxon>
        <taxon>Embryophyta</taxon>
        <taxon>Tracheophyta</taxon>
        <taxon>Spermatophyta</taxon>
        <taxon>Magnoliopsida</taxon>
        <taxon>eudicotyledons</taxon>
        <taxon>Gunneridae</taxon>
        <taxon>Pentapetalae</taxon>
        <taxon>rosids</taxon>
        <taxon>malvids</taxon>
        <taxon>Malvales</taxon>
        <taxon>Malvaceae</taxon>
        <taxon>Malvoideae</taxon>
        <taxon>Gossypium</taxon>
    </lineage>
</organism>
<evidence type="ECO:0000313" key="2">
    <source>
        <dbReference type="Proteomes" id="UP000032142"/>
    </source>
</evidence>
<keyword evidence="2" id="KW-1185">Reference proteome</keyword>
<reference evidence="2" key="1">
    <citation type="submission" date="2014-09" db="EMBL/GenBank/DDBJ databases">
        <authorList>
            <person name="Mudge J."/>
            <person name="Ramaraj T."/>
            <person name="Lindquist I.E."/>
            <person name="Bharti A.K."/>
            <person name="Sundararajan A."/>
            <person name="Cameron C.T."/>
            <person name="Woodward J.E."/>
            <person name="May G.D."/>
            <person name="Brubaker C."/>
            <person name="Broadhvest J."/>
            <person name="Wilkins T.A."/>
        </authorList>
    </citation>
    <scope>NUCLEOTIDE SEQUENCE</scope>
    <source>
        <strain evidence="2">cv. AKA8401</strain>
    </source>
</reference>
<gene>
    <name evidence="1" type="ORF">F383_28069</name>
</gene>
<dbReference type="Proteomes" id="UP000032142">
    <property type="component" value="Unassembled WGS sequence"/>
</dbReference>
<dbReference type="AlphaFoldDB" id="A0A0B0MQM3"/>
<dbReference type="EMBL" id="JRRC01320860">
    <property type="protein sequence ID" value="KHG03070.1"/>
    <property type="molecule type" value="Genomic_DNA"/>
</dbReference>
<comment type="caution">
    <text evidence="1">The sequence shown here is derived from an EMBL/GenBank/DDBJ whole genome shotgun (WGS) entry which is preliminary data.</text>
</comment>
<protein>
    <submittedName>
        <fullName evidence="1">Uncharacterized protein</fullName>
    </submittedName>
</protein>